<name>A0A8E7B378_9EURY</name>
<gene>
    <name evidence="2" type="ORF">KHC33_06290</name>
</gene>
<dbReference type="SUPFAM" id="SSF111321">
    <property type="entry name" value="AF1104-like"/>
    <property type="match status" value="1"/>
</dbReference>
<dbReference type="GeneID" id="65096776"/>
<dbReference type="PIRSF" id="PIRSF006593">
    <property type="entry name" value="UCP006593"/>
    <property type="match status" value="1"/>
</dbReference>
<dbReference type="KEGG" id="mrtj:KHC33_06290"/>
<evidence type="ECO:0000259" key="1">
    <source>
        <dbReference type="Pfam" id="PF01937"/>
    </source>
</evidence>
<feature type="domain" description="Damage-control phosphatase ARMT1-like metal-binding" evidence="1">
    <location>
        <begin position="5"/>
        <end position="283"/>
    </location>
</feature>
<dbReference type="Gene3D" id="1.10.285.20">
    <property type="entry name" value="Uncharacterised protein PF01937, DUF89, domain 2"/>
    <property type="match status" value="1"/>
</dbReference>
<dbReference type="AlphaFoldDB" id="A0A8E7B378"/>
<sequence length="289" mass="32214">MNHDPRCYDCLLSRVELEIELVESDKKSDKKKISDTYSHAEELIRFLHTTPLTHPMIASELHRSIYRKLGSSDPFYALKQDSDEVSRKILDAISGRLSGFRDYVLASVIGNMFDYGVKGHEVCADFVSYFDREFSKGLAIDDTEKILPLCTNVLYFTDNCGEIVFDQALISWLISHGSTVTLVVRDGPILNDATLEDAKRLGLNTQVHSILTTGAGVELGIRFDLLPEEVRIALENCSIIISKGMANYESLREEQGLPPIAYLLAAKCNPIAEELGVSRGDKLAVLKNI</sequence>
<dbReference type="InterPro" id="IPR014444">
    <property type="entry name" value="PH1575-like"/>
</dbReference>
<dbReference type="Proteomes" id="UP000680656">
    <property type="component" value="Chromosome"/>
</dbReference>
<dbReference type="EMBL" id="CP075546">
    <property type="protein sequence ID" value="QVV90099.1"/>
    <property type="molecule type" value="Genomic_DNA"/>
</dbReference>
<proteinExistence type="predicted"/>
<dbReference type="InterPro" id="IPR002791">
    <property type="entry name" value="ARMT1-like_metal-bd"/>
</dbReference>
<dbReference type="Gene3D" id="1.10.8.380">
    <property type="entry name" value="Uncharacterised protein PF01937, DUF89, domain 1"/>
    <property type="match status" value="1"/>
</dbReference>
<protein>
    <submittedName>
        <fullName evidence="2">DUF89 family protein</fullName>
    </submittedName>
</protein>
<accession>A0A8E7B378</accession>
<evidence type="ECO:0000313" key="2">
    <source>
        <dbReference type="EMBL" id="QVV90099.1"/>
    </source>
</evidence>
<dbReference type="Pfam" id="PF01937">
    <property type="entry name" value="ARMT1-like_dom"/>
    <property type="match status" value="1"/>
</dbReference>
<reference evidence="2 3" key="1">
    <citation type="submission" date="2021-05" db="EMBL/GenBank/DDBJ databases">
        <title>A novel Methanospirillum isolate from a pyrite-forming mixed culture.</title>
        <authorList>
            <person name="Bunk B."/>
            <person name="Sproer C."/>
            <person name="Spring S."/>
            <person name="Pester M."/>
        </authorList>
    </citation>
    <scope>NUCLEOTIDE SEQUENCE [LARGE SCALE GENOMIC DNA]</scope>
    <source>
        <strain evidence="2 3">J.3.6.1-F.2.7.3</strain>
    </source>
</reference>
<keyword evidence="3" id="KW-1185">Reference proteome</keyword>
<dbReference type="RefSeq" id="WP_214420873.1">
    <property type="nucleotide sequence ID" value="NZ_CP075546.1"/>
</dbReference>
<dbReference type="InterPro" id="IPR036075">
    <property type="entry name" value="ARMT-1-like_metal-bd_sf"/>
</dbReference>
<organism evidence="2 3">
    <name type="scientific">Methanospirillum purgamenti</name>
    <dbReference type="NCBI Taxonomy" id="2834276"/>
    <lineage>
        <taxon>Archaea</taxon>
        <taxon>Methanobacteriati</taxon>
        <taxon>Methanobacteriota</taxon>
        <taxon>Stenosarchaea group</taxon>
        <taxon>Methanomicrobia</taxon>
        <taxon>Methanomicrobiales</taxon>
        <taxon>Methanospirillaceae</taxon>
        <taxon>Methanospirillum</taxon>
    </lineage>
</organism>
<evidence type="ECO:0000313" key="3">
    <source>
        <dbReference type="Proteomes" id="UP000680656"/>
    </source>
</evidence>
<dbReference type="Gene3D" id="3.40.50.10880">
    <property type="entry name" value="Uncharacterised protein PF01937, DUF89, domain 3"/>
    <property type="match status" value="1"/>
</dbReference>